<dbReference type="SMART" id="SM00388">
    <property type="entry name" value="HisKA"/>
    <property type="match status" value="1"/>
</dbReference>
<evidence type="ECO:0000256" key="10">
    <source>
        <dbReference type="ARBA" id="ARBA00023004"/>
    </source>
</evidence>
<dbReference type="Gene3D" id="1.10.287.130">
    <property type="match status" value="1"/>
</dbReference>
<dbReference type="PROSITE" id="PS50109">
    <property type="entry name" value="HIS_KIN"/>
    <property type="match status" value="1"/>
</dbReference>
<dbReference type="Pfam" id="PF08448">
    <property type="entry name" value="PAS_4"/>
    <property type="match status" value="1"/>
</dbReference>
<dbReference type="InterPro" id="IPR003661">
    <property type="entry name" value="HisK_dim/P_dom"/>
</dbReference>
<dbReference type="InterPro" id="IPR036890">
    <property type="entry name" value="HATPase_C_sf"/>
</dbReference>
<evidence type="ECO:0000256" key="6">
    <source>
        <dbReference type="ARBA" id="ARBA00022679"/>
    </source>
</evidence>
<keyword evidence="5" id="KW-0349">Heme</keyword>
<dbReference type="InterPro" id="IPR000014">
    <property type="entry name" value="PAS"/>
</dbReference>
<keyword evidence="5" id="KW-0479">Metal-binding</keyword>
<dbReference type="Gene3D" id="3.30.450.20">
    <property type="entry name" value="PAS domain"/>
    <property type="match status" value="2"/>
</dbReference>
<comment type="caution">
    <text evidence="18">The sequence shown here is derived from an EMBL/GenBank/DDBJ whole genome shotgun (WGS) entry which is preliminary data.</text>
</comment>
<comment type="function">
    <text evidence="12">Putative oxygen sensor; modulates the activity of FixJ, a transcriptional activator of nitrogen fixation fixK gene. FixL probably acts as a kinase that phosphorylates FixJ.</text>
</comment>
<feature type="domain" description="PAC" evidence="17">
    <location>
        <begin position="335"/>
        <end position="394"/>
    </location>
</feature>
<evidence type="ECO:0000256" key="11">
    <source>
        <dbReference type="ARBA" id="ARBA00023012"/>
    </source>
</evidence>
<evidence type="ECO:0000256" key="4">
    <source>
        <dbReference type="ARBA" id="ARBA00022553"/>
    </source>
</evidence>
<evidence type="ECO:0000259" key="15">
    <source>
        <dbReference type="PROSITE" id="PS50109"/>
    </source>
</evidence>
<dbReference type="InterPro" id="IPR013767">
    <property type="entry name" value="PAS_fold"/>
</dbReference>
<keyword evidence="14" id="KW-0472">Membrane</keyword>
<dbReference type="Proteomes" id="UP000439113">
    <property type="component" value="Unassembled WGS sequence"/>
</dbReference>
<dbReference type="FunFam" id="3.30.450.20:FF:000060">
    <property type="entry name" value="Sensor protein FixL"/>
    <property type="match status" value="1"/>
</dbReference>
<dbReference type="InterPro" id="IPR001610">
    <property type="entry name" value="PAC"/>
</dbReference>
<comment type="cofactor">
    <cofactor evidence="2">
        <name>heme</name>
        <dbReference type="ChEBI" id="CHEBI:30413"/>
    </cofactor>
</comment>
<feature type="transmembrane region" description="Helical" evidence="14">
    <location>
        <begin position="106"/>
        <end position="126"/>
    </location>
</feature>
<comment type="catalytic activity">
    <reaction evidence="1">
        <text>ATP + protein L-histidine = ADP + protein N-phospho-L-histidine.</text>
        <dbReference type="EC" id="2.7.13.3"/>
    </reaction>
</comment>
<dbReference type="SMART" id="SM00086">
    <property type="entry name" value="PAC"/>
    <property type="match status" value="2"/>
</dbReference>
<evidence type="ECO:0000313" key="18">
    <source>
        <dbReference type="EMBL" id="MTV32028.1"/>
    </source>
</evidence>
<dbReference type="AlphaFoldDB" id="A0A6N8DNY4"/>
<dbReference type="CDD" id="cd00130">
    <property type="entry name" value="PAS"/>
    <property type="match status" value="2"/>
</dbReference>
<evidence type="ECO:0000256" key="9">
    <source>
        <dbReference type="ARBA" id="ARBA00022840"/>
    </source>
</evidence>
<dbReference type="OrthoDB" id="226486at2"/>
<proteinExistence type="predicted"/>
<dbReference type="Gene3D" id="3.30.565.10">
    <property type="entry name" value="Histidine kinase-like ATPase, C-terminal domain"/>
    <property type="match status" value="1"/>
</dbReference>
<evidence type="ECO:0000256" key="14">
    <source>
        <dbReference type="SAM" id="Phobius"/>
    </source>
</evidence>
<dbReference type="Pfam" id="PF02518">
    <property type="entry name" value="HATPase_c"/>
    <property type="match status" value="1"/>
</dbReference>
<evidence type="ECO:0000256" key="5">
    <source>
        <dbReference type="ARBA" id="ARBA00022617"/>
    </source>
</evidence>
<dbReference type="GO" id="GO:0000155">
    <property type="term" value="F:phosphorelay sensor kinase activity"/>
    <property type="evidence" value="ECO:0007669"/>
    <property type="project" value="InterPro"/>
</dbReference>
<evidence type="ECO:0000256" key="8">
    <source>
        <dbReference type="ARBA" id="ARBA00022777"/>
    </source>
</evidence>
<reference evidence="18 19" key="1">
    <citation type="submission" date="2019-11" db="EMBL/GenBank/DDBJ databases">
        <title>Whole-genome sequence of a Rhodoblastus acidophilus DSM 142.</title>
        <authorList>
            <person name="Kyndt J.A."/>
            <person name="Meyer T.E."/>
        </authorList>
    </citation>
    <scope>NUCLEOTIDE SEQUENCE [LARGE SCALE GENOMIC DNA]</scope>
    <source>
        <strain evidence="18 19">DSM 142</strain>
    </source>
</reference>
<feature type="transmembrane region" description="Helical" evidence="14">
    <location>
        <begin position="29"/>
        <end position="48"/>
    </location>
</feature>
<dbReference type="InterPro" id="IPR000700">
    <property type="entry name" value="PAS-assoc_C"/>
</dbReference>
<dbReference type="InterPro" id="IPR013656">
    <property type="entry name" value="PAS_4"/>
</dbReference>
<dbReference type="EC" id="2.7.13.3" evidence="3"/>
<dbReference type="Pfam" id="PF00989">
    <property type="entry name" value="PAS"/>
    <property type="match status" value="1"/>
</dbReference>
<evidence type="ECO:0000259" key="17">
    <source>
        <dbReference type="PROSITE" id="PS50113"/>
    </source>
</evidence>
<feature type="domain" description="PAC" evidence="17">
    <location>
        <begin position="214"/>
        <end position="266"/>
    </location>
</feature>
<dbReference type="SUPFAM" id="SSF55874">
    <property type="entry name" value="ATPase domain of HSP90 chaperone/DNA topoisomerase II/histidine kinase"/>
    <property type="match status" value="1"/>
</dbReference>
<keyword evidence="7" id="KW-0547">Nucleotide-binding</keyword>
<protein>
    <recommendedName>
        <fullName evidence="13">Sensor protein FixL</fullName>
        <ecNumber evidence="3">2.7.13.3</ecNumber>
    </recommendedName>
</protein>
<dbReference type="PROSITE" id="PS50112">
    <property type="entry name" value="PAS"/>
    <property type="match status" value="1"/>
</dbReference>
<keyword evidence="8" id="KW-0418">Kinase</keyword>
<evidence type="ECO:0000259" key="16">
    <source>
        <dbReference type="PROSITE" id="PS50112"/>
    </source>
</evidence>
<evidence type="ECO:0000313" key="19">
    <source>
        <dbReference type="Proteomes" id="UP000439113"/>
    </source>
</evidence>
<dbReference type="SMART" id="SM00387">
    <property type="entry name" value="HATPase_c"/>
    <property type="match status" value="1"/>
</dbReference>
<evidence type="ECO:0000256" key="1">
    <source>
        <dbReference type="ARBA" id="ARBA00000085"/>
    </source>
</evidence>
<dbReference type="EMBL" id="WNKS01000012">
    <property type="protein sequence ID" value="MTV32028.1"/>
    <property type="molecule type" value="Genomic_DNA"/>
</dbReference>
<keyword evidence="4" id="KW-0597">Phosphoprotein</keyword>
<evidence type="ECO:0000256" key="7">
    <source>
        <dbReference type="ARBA" id="ARBA00022741"/>
    </source>
</evidence>
<dbReference type="GO" id="GO:0006355">
    <property type="term" value="P:regulation of DNA-templated transcription"/>
    <property type="evidence" value="ECO:0007669"/>
    <property type="project" value="InterPro"/>
</dbReference>
<keyword evidence="6" id="KW-0808">Transferase</keyword>
<dbReference type="SMART" id="SM00091">
    <property type="entry name" value="PAS"/>
    <property type="match status" value="2"/>
</dbReference>
<evidence type="ECO:0000256" key="12">
    <source>
        <dbReference type="ARBA" id="ARBA00059827"/>
    </source>
</evidence>
<feature type="domain" description="Histidine kinase" evidence="15">
    <location>
        <begin position="414"/>
        <end position="620"/>
    </location>
</feature>
<keyword evidence="14" id="KW-0812">Transmembrane</keyword>
<sequence>MSGTDVDSNAARKAAVGWLPAISGWPRQVRLGVIAAVALAGFLARSSLAGQPSAWMVHALFDPALLVAALLLEPQGVIAVFVFAVIVSCTPLFGPPPAPLSGWLDSVSLAVFALNSGILALVARALERLSHVRGELDVLGRANAEQLSHFIEQAPAAMAMFDRDMRYLAASARWRDDFHLTRDIVGKSHYDVFPEIGDAWKADHAAALAGETVRSDRDYFERADGERLWLRWEVRPWLRPGDGVGGVLMFCEDISERVAIRQALEDNERRLKAILDSAMEAIVTIDAQGKMISANPAACEMFGYALPELMGQNVDLLMPGPVHGEHSRYLSAYARNRETRVVGRRRVIEGRRKDGSSFPLELTVSEAKDNGGAIFVGFMRDLSPIEEEKRRVNALRDELVHVGRINDMGEVVASLAHEVGQPIAAILNFSAAHRRTGAGAAGEVDIVARIEAQARRAGEILKRLRGFIEKRPEMRKKEDLAELILEALDLSPLRSRAHIAFAPDHGFDVVVDRIQIEQVMVNLLQNADEALRAADDPEIRITLARPDAERISVSVADNGPGVEPEAREKLFSAFYSTKRFGMGVGLSISRSIVEAHGGEIRYRANAPHGAVFEFTLPAPGAQP</sequence>
<keyword evidence="9" id="KW-0067">ATP-binding</keyword>
<dbReference type="CDD" id="cd00082">
    <property type="entry name" value="HisKA"/>
    <property type="match status" value="1"/>
</dbReference>
<gene>
    <name evidence="18" type="ORF">GJ654_13630</name>
</gene>
<name>A0A6N8DNY4_RHOAC</name>
<dbReference type="GO" id="GO:0005524">
    <property type="term" value="F:ATP binding"/>
    <property type="evidence" value="ECO:0007669"/>
    <property type="project" value="UniProtKB-KW"/>
</dbReference>
<feature type="domain" description="PAS" evidence="16">
    <location>
        <begin position="267"/>
        <end position="319"/>
    </location>
</feature>
<dbReference type="InterPro" id="IPR005467">
    <property type="entry name" value="His_kinase_dom"/>
</dbReference>
<dbReference type="NCBIfam" id="TIGR00229">
    <property type="entry name" value="sensory_box"/>
    <property type="match status" value="2"/>
</dbReference>
<dbReference type="PRINTS" id="PR00344">
    <property type="entry name" value="BCTRLSENSOR"/>
</dbReference>
<organism evidence="18 19">
    <name type="scientific">Rhodoblastus acidophilus</name>
    <name type="common">Rhodopseudomonas acidophila</name>
    <dbReference type="NCBI Taxonomy" id="1074"/>
    <lineage>
        <taxon>Bacteria</taxon>
        <taxon>Pseudomonadati</taxon>
        <taxon>Pseudomonadota</taxon>
        <taxon>Alphaproteobacteria</taxon>
        <taxon>Hyphomicrobiales</taxon>
        <taxon>Rhodoblastaceae</taxon>
        <taxon>Rhodoblastus</taxon>
    </lineage>
</organism>
<evidence type="ECO:0000256" key="2">
    <source>
        <dbReference type="ARBA" id="ARBA00001971"/>
    </source>
</evidence>
<evidence type="ECO:0000256" key="3">
    <source>
        <dbReference type="ARBA" id="ARBA00012438"/>
    </source>
</evidence>
<keyword evidence="10" id="KW-0408">Iron</keyword>
<keyword evidence="14" id="KW-1133">Transmembrane helix</keyword>
<keyword evidence="11" id="KW-0902">Two-component regulatory system</keyword>
<evidence type="ECO:0000256" key="13">
    <source>
        <dbReference type="ARBA" id="ARBA00070616"/>
    </source>
</evidence>
<dbReference type="SUPFAM" id="SSF55785">
    <property type="entry name" value="PYP-like sensor domain (PAS domain)"/>
    <property type="match status" value="2"/>
</dbReference>
<dbReference type="PANTHER" id="PTHR43065">
    <property type="entry name" value="SENSOR HISTIDINE KINASE"/>
    <property type="match status" value="1"/>
</dbReference>
<accession>A0A6N8DNY4</accession>
<dbReference type="InterPro" id="IPR004358">
    <property type="entry name" value="Sig_transdc_His_kin-like_C"/>
</dbReference>
<dbReference type="InterPro" id="IPR035965">
    <property type="entry name" value="PAS-like_dom_sf"/>
</dbReference>
<dbReference type="InterPro" id="IPR003594">
    <property type="entry name" value="HATPase_dom"/>
</dbReference>
<dbReference type="PANTHER" id="PTHR43065:SF42">
    <property type="entry name" value="TWO-COMPONENT SENSOR PPRA"/>
    <property type="match status" value="1"/>
</dbReference>
<dbReference type="PROSITE" id="PS50113">
    <property type="entry name" value="PAC"/>
    <property type="match status" value="2"/>
</dbReference>